<evidence type="ECO:0000313" key="4">
    <source>
        <dbReference type="Proteomes" id="UP000295122"/>
    </source>
</evidence>
<gene>
    <name evidence="3" type="ORF">EV668_0664</name>
</gene>
<keyword evidence="2" id="KW-1133">Transmembrane helix</keyword>
<dbReference type="EMBL" id="SNZR01000011">
    <property type="protein sequence ID" value="TDR93403.1"/>
    <property type="molecule type" value="Genomic_DNA"/>
</dbReference>
<evidence type="ECO:0000313" key="3">
    <source>
        <dbReference type="EMBL" id="TDR93403.1"/>
    </source>
</evidence>
<sequence>MLKMQPKPQSERKSGRGTTQKSGKRPRAGWSRSRDPNFDVEEGRRRYDKFMPGFWSSFLSLFAVPPIAWALSQLFKPSATTAIVVLGVAVVFALIFVSLEYRAHERMKDIVEGRQRVDLYCGTGPGLIFMPPDGRKRSWIRLENTGKPIKNFSVRLSIWSLQGEEWVARNPGNPMALMFDELQKSPFHLEAVRIMGLFHQDPTNEDLGDNATFYMENVRTLAVYKGDIEPGRHRVDVILSGEEIRPRTYKLEINWTGDWSTYDVKPLRQPKGPDRIHHVTRGDKITQRGV</sequence>
<name>A0A4R7C5Q2_9HYPH</name>
<organism evidence="3 4">
    <name type="scientific">Enterovirga rhinocerotis</name>
    <dbReference type="NCBI Taxonomy" id="1339210"/>
    <lineage>
        <taxon>Bacteria</taxon>
        <taxon>Pseudomonadati</taxon>
        <taxon>Pseudomonadota</taxon>
        <taxon>Alphaproteobacteria</taxon>
        <taxon>Hyphomicrobiales</taxon>
        <taxon>Methylobacteriaceae</taxon>
        <taxon>Enterovirga</taxon>
    </lineage>
</organism>
<feature type="transmembrane region" description="Helical" evidence="2">
    <location>
        <begin position="54"/>
        <end position="72"/>
    </location>
</feature>
<proteinExistence type="predicted"/>
<dbReference type="AlphaFoldDB" id="A0A4R7C5Q2"/>
<keyword evidence="2" id="KW-0812">Transmembrane</keyword>
<feature type="region of interest" description="Disordered" evidence="1">
    <location>
        <begin position="1"/>
        <end position="36"/>
    </location>
</feature>
<reference evidence="3 4" key="1">
    <citation type="submission" date="2019-03" db="EMBL/GenBank/DDBJ databases">
        <title>Genomic Encyclopedia of Type Strains, Phase IV (KMG-IV): sequencing the most valuable type-strain genomes for metagenomic binning, comparative biology and taxonomic classification.</title>
        <authorList>
            <person name="Goeker M."/>
        </authorList>
    </citation>
    <scope>NUCLEOTIDE SEQUENCE [LARGE SCALE GENOMIC DNA]</scope>
    <source>
        <strain evidence="3 4">DSM 25903</strain>
    </source>
</reference>
<dbReference type="Proteomes" id="UP000295122">
    <property type="component" value="Unassembled WGS sequence"/>
</dbReference>
<accession>A0A4R7C5Q2</accession>
<feature type="transmembrane region" description="Helical" evidence="2">
    <location>
        <begin position="78"/>
        <end position="99"/>
    </location>
</feature>
<protein>
    <submittedName>
        <fullName evidence="3">Uncharacterized protein</fullName>
    </submittedName>
</protein>
<keyword evidence="4" id="KW-1185">Reference proteome</keyword>
<comment type="caution">
    <text evidence="3">The sequence shown here is derived from an EMBL/GenBank/DDBJ whole genome shotgun (WGS) entry which is preliminary data.</text>
</comment>
<keyword evidence="2" id="KW-0472">Membrane</keyword>
<evidence type="ECO:0000256" key="1">
    <source>
        <dbReference type="SAM" id="MobiDB-lite"/>
    </source>
</evidence>
<evidence type="ECO:0000256" key="2">
    <source>
        <dbReference type="SAM" id="Phobius"/>
    </source>
</evidence>